<accession>A0A7X1E3Z8</accession>
<evidence type="ECO:0000259" key="11">
    <source>
        <dbReference type="PROSITE" id="PS51846"/>
    </source>
</evidence>
<dbReference type="EMBL" id="JACHVA010000081">
    <property type="protein sequence ID" value="MBC2602060.1"/>
    <property type="molecule type" value="Genomic_DNA"/>
</dbReference>
<dbReference type="InterPro" id="IPR002550">
    <property type="entry name" value="CNNM"/>
</dbReference>
<dbReference type="InterPro" id="IPR000644">
    <property type="entry name" value="CBS_dom"/>
</dbReference>
<keyword evidence="6 8" id="KW-0472">Membrane</keyword>
<dbReference type="InterPro" id="IPR044751">
    <property type="entry name" value="Ion_transp-like_CBS"/>
</dbReference>
<evidence type="ECO:0000313" key="12">
    <source>
        <dbReference type="EMBL" id="MBC2602060.1"/>
    </source>
</evidence>
<dbReference type="Pfam" id="PF01595">
    <property type="entry name" value="CNNM"/>
    <property type="match status" value="1"/>
</dbReference>
<dbReference type="GO" id="GO:0005886">
    <property type="term" value="C:plasma membrane"/>
    <property type="evidence" value="ECO:0007669"/>
    <property type="project" value="TreeGrafter"/>
</dbReference>
<organism evidence="12 13">
    <name type="scientific">Puniceicoccus vermicola</name>
    <dbReference type="NCBI Taxonomy" id="388746"/>
    <lineage>
        <taxon>Bacteria</taxon>
        <taxon>Pseudomonadati</taxon>
        <taxon>Verrucomicrobiota</taxon>
        <taxon>Opitutia</taxon>
        <taxon>Puniceicoccales</taxon>
        <taxon>Puniceicoccaceae</taxon>
        <taxon>Puniceicoccus</taxon>
    </lineage>
</organism>
<dbReference type="CDD" id="cd04590">
    <property type="entry name" value="CBS_pair_CorC_HlyC_assoc"/>
    <property type="match status" value="1"/>
</dbReference>
<evidence type="ECO:0000256" key="9">
    <source>
        <dbReference type="SAM" id="Phobius"/>
    </source>
</evidence>
<dbReference type="PROSITE" id="PS51371">
    <property type="entry name" value="CBS"/>
    <property type="match status" value="1"/>
</dbReference>
<name>A0A7X1E3Z8_9BACT</name>
<dbReference type="Gene3D" id="3.10.580.10">
    <property type="entry name" value="CBS-domain"/>
    <property type="match status" value="1"/>
</dbReference>
<comment type="caution">
    <text evidence="12">The sequence shown here is derived from an EMBL/GenBank/DDBJ whole genome shotgun (WGS) entry which is preliminary data.</text>
</comment>
<evidence type="ECO:0000256" key="8">
    <source>
        <dbReference type="PROSITE-ProRule" id="PRU01193"/>
    </source>
</evidence>
<comment type="subcellular location">
    <subcellularLocation>
        <location evidence="1">Membrane</location>
        <topology evidence="1">Multi-pass membrane protein</topology>
    </subcellularLocation>
</comment>
<dbReference type="InterPro" id="IPR046342">
    <property type="entry name" value="CBS_dom_sf"/>
</dbReference>
<evidence type="ECO:0000256" key="7">
    <source>
        <dbReference type="PROSITE-ProRule" id="PRU00703"/>
    </source>
</evidence>
<evidence type="ECO:0000256" key="3">
    <source>
        <dbReference type="ARBA" id="ARBA00022737"/>
    </source>
</evidence>
<feature type="transmembrane region" description="Helical" evidence="9">
    <location>
        <begin position="89"/>
        <end position="107"/>
    </location>
</feature>
<keyword evidence="13" id="KW-1185">Reference proteome</keyword>
<evidence type="ECO:0000256" key="5">
    <source>
        <dbReference type="ARBA" id="ARBA00023122"/>
    </source>
</evidence>
<evidence type="ECO:0000313" key="13">
    <source>
        <dbReference type="Proteomes" id="UP000525652"/>
    </source>
</evidence>
<keyword evidence="3" id="KW-0677">Repeat</keyword>
<evidence type="ECO:0000256" key="1">
    <source>
        <dbReference type="ARBA" id="ARBA00004141"/>
    </source>
</evidence>
<evidence type="ECO:0000256" key="4">
    <source>
        <dbReference type="ARBA" id="ARBA00022989"/>
    </source>
</evidence>
<gene>
    <name evidence="12" type="ORF">H5P30_09755</name>
</gene>
<protein>
    <submittedName>
        <fullName evidence="12">HlyC/CorC family transporter</fullName>
    </submittedName>
</protein>
<evidence type="ECO:0000259" key="10">
    <source>
        <dbReference type="PROSITE" id="PS51371"/>
    </source>
</evidence>
<keyword evidence="4 8" id="KW-1133">Transmembrane helix</keyword>
<keyword evidence="5 7" id="KW-0129">CBS domain</keyword>
<evidence type="ECO:0000256" key="6">
    <source>
        <dbReference type="ARBA" id="ARBA00023136"/>
    </source>
</evidence>
<dbReference type="PROSITE" id="PS51846">
    <property type="entry name" value="CNNM"/>
    <property type="match status" value="1"/>
</dbReference>
<sequence length="337" mass="37281">MGLLIFYFLLAVLCSFLCSILEAVLLSMTPSYVTSMKEKGARSAKLLGLLKENVDRPLAAILSLNTIAHTAGAAGVGAQAQLVWGEASLTIVSAVLTLLILVLSEIIPKTVGATFWRQLAVPSAYITYWLTIILRPFVWLAMGITRLLSRNDDNSSMDRDEMLAMAQLGQAEGILDLTEAAAVRSVIAFRSVKVEDVLTPRVVTLVWPSERTVGQVMKDHESIPYSRIPVRGKSVDEILGYVLKSDILAAAARDEFDRPLSDLVHEAFVVKEESSLKKLFLRFLKEREHMAIVVDEFGGFAGVVTLEDVIETMIGHEIMDEIDKVEDMRKLARDQME</sequence>
<feature type="transmembrane region" description="Helical" evidence="9">
    <location>
        <begin position="127"/>
        <end position="149"/>
    </location>
</feature>
<reference evidence="12 13" key="1">
    <citation type="submission" date="2020-07" db="EMBL/GenBank/DDBJ databases">
        <authorList>
            <person name="Feng X."/>
        </authorList>
    </citation>
    <scope>NUCLEOTIDE SEQUENCE [LARGE SCALE GENOMIC DNA]</scope>
    <source>
        <strain evidence="12 13">JCM14086</strain>
    </source>
</reference>
<feature type="domain" description="CBS" evidence="10">
    <location>
        <begin position="263"/>
        <end position="321"/>
    </location>
</feature>
<dbReference type="AlphaFoldDB" id="A0A7X1E3Z8"/>
<dbReference type="PANTHER" id="PTHR22777">
    <property type="entry name" value="HEMOLYSIN-RELATED"/>
    <property type="match status" value="1"/>
</dbReference>
<dbReference type="PANTHER" id="PTHR22777:SF4">
    <property type="entry name" value="UPF0053 PROTEIN SLL1254"/>
    <property type="match status" value="1"/>
</dbReference>
<dbReference type="Proteomes" id="UP000525652">
    <property type="component" value="Unassembled WGS sequence"/>
</dbReference>
<evidence type="ECO:0000256" key="2">
    <source>
        <dbReference type="ARBA" id="ARBA00022692"/>
    </source>
</evidence>
<feature type="domain" description="CNNM transmembrane" evidence="11">
    <location>
        <begin position="1"/>
        <end position="179"/>
    </location>
</feature>
<keyword evidence="2 8" id="KW-0812">Transmembrane</keyword>
<dbReference type="SUPFAM" id="SSF54631">
    <property type="entry name" value="CBS-domain pair"/>
    <property type="match status" value="1"/>
</dbReference>
<dbReference type="RefSeq" id="WP_185692759.1">
    <property type="nucleotide sequence ID" value="NZ_JACHVA010000081.1"/>
</dbReference>
<dbReference type="Pfam" id="PF00571">
    <property type="entry name" value="CBS"/>
    <property type="match status" value="1"/>
</dbReference>
<proteinExistence type="predicted"/>